<feature type="domain" description="Ubiquitin-like protease family profile" evidence="5">
    <location>
        <begin position="21"/>
        <end position="192"/>
    </location>
</feature>
<dbReference type="Pfam" id="PF02902">
    <property type="entry name" value="Peptidase_C48"/>
    <property type="match status" value="1"/>
</dbReference>
<dbReference type="PROSITE" id="PS50600">
    <property type="entry name" value="ULP_PROTEASE"/>
    <property type="match status" value="1"/>
</dbReference>
<dbReference type="OrthoDB" id="5065855at2759"/>
<evidence type="ECO:0000256" key="2">
    <source>
        <dbReference type="ARBA" id="ARBA00022670"/>
    </source>
</evidence>
<dbReference type="SUPFAM" id="SSF54001">
    <property type="entry name" value="Cysteine proteinases"/>
    <property type="match status" value="1"/>
</dbReference>
<keyword evidence="2" id="KW-0645">Protease</keyword>
<gene>
    <name evidence="6" type="ORF">FDP41_001908</name>
</gene>
<keyword evidence="4" id="KW-0788">Thiol protease</keyword>
<dbReference type="Gene3D" id="3.40.395.10">
    <property type="entry name" value="Adenoviral Proteinase, Chain A"/>
    <property type="match status" value="1"/>
</dbReference>
<dbReference type="InterPro" id="IPR003653">
    <property type="entry name" value="Peptidase_C48_C"/>
</dbReference>
<evidence type="ECO:0000256" key="3">
    <source>
        <dbReference type="ARBA" id="ARBA00022801"/>
    </source>
</evidence>
<dbReference type="GO" id="GO:0000338">
    <property type="term" value="P:protein deneddylation"/>
    <property type="evidence" value="ECO:0007669"/>
    <property type="project" value="TreeGrafter"/>
</dbReference>
<reference evidence="6 7" key="1">
    <citation type="journal article" date="2019" name="Sci. Rep.">
        <title>Nanopore sequencing improves the draft genome of the human pathogenic amoeba Naegleria fowleri.</title>
        <authorList>
            <person name="Liechti N."/>
            <person name="Schurch N."/>
            <person name="Bruggmann R."/>
            <person name="Wittwer M."/>
        </authorList>
    </citation>
    <scope>NUCLEOTIDE SEQUENCE [LARGE SCALE GENOMIC DNA]</scope>
    <source>
        <strain evidence="6 7">ATCC 30894</strain>
    </source>
</reference>
<dbReference type="PANTHER" id="PTHR46468:SF1">
    <property type="entry name" value="SENTRIN-SPECIFIC PROTEASE 8"/>
    <property type="match status" value="1"/>
</dbReference>
<comment type="caution">
    <text evidence="6">The sequence shown here is derived from an EMBL/GenBank/DDBJ whole genome shotgun (WGS) entry which is preliminary data.</text>
</comment>
<dbReference type="VEuPathDB" id="AmoebaDB:NF0009360"/>
<evidence type="ECO:0000256" key="4">
    <source>
        <dbReference type="ARBA" id="ARBA00022807"/>
    </source>
</evidence>
<evidence type="ECO:0000259" key="5">
    <source>
        <dbReference type="PROSITE" id="PS50600"/>
    </source>
</evidence>
<evidence type="ECO:0000313" key="6">
    <source>
        <dbReference type="EMBL" id="KAF0978838.1"/>
    </source>
</evidence>
<protein>
    <recommendedName>
        <fullName evidence="5">Ubiquitin-like protease family profile domain-containing protein</fullName>
    </recommendedName>
</protein>
<dbReference type="InterPro" id="IPR044613">
    <property type="entry name" value="Nep1/2-like"/>
</dbReference>
<dbReference type="EMBL" id="VFQX01000028">
    <property type="protein sequence ID" value="KAF0978838.1"/>
    <property type="molecule type" value="Genomic_DNA"/>
</dbReference>
<evidence type="ECO:0000313" key="7">
    <source>
        <dbReference type="Proteomes" id="UP000444721"/>
    </source>
</evidence>
<dbReference type="GO" id="GO:0006508">
    <property type="term" value="P:proteolysis"/>
    <property type="evidence" value="ECO:0007669"/>
    <property type="project" value="UniProtKB-KW"/>
</dbReference>
<accession>A0A6A5BYR5</accession>
<dbReference type="VEuPathDB" id="AmoebaDB:FDP41_001908"/>
<dbReference type="AlphaFoldDB" id="A0A6A5BYR5"/>
<keyword evidence="3" id="KW-0378">Hydrolase</keyword>
<dbReference type="InterPro" id="IPR038765">
    <property type="entry name" value="Papain-like_cys_pep_sf"/>
</dbReference>
<dbReference type="OMA" id="GFYFEYL"/>
<name>A0A6A5BYR5_NAEFO</name>
<dbReference type="Proteomes" id="UP000444721">
    <property type="component" value="Unassembled WGS sequence"/>
</dbReference>
<dbReference type="RefSeq" id="XP_044563551.1">
    <property type="nucleotide sequence ID" value="XM_044705044.1"/>
</dbReference>
<dbReference type="PANTHER" id="PTHR46468">
    <property type="entry name" value="SENTRIN-SPECIFIC PROTEASE 8"/>
    <property type="match status" value="1"/>
</dbReference>
<evidence type="ECO:0000256" key="1">
    <source>
        <dbReference type="ARBA" id="ARBA00005234"/>
    </source>
</evidence>
<organism evidence="6 7">
    <name type="scientific">Naegleria fowleri</name>
    <name type="common">Brain eating amoeba</name>
    <dbReference type="NCBI Taxonomy" id="5763"/>
    <lineage>
        <taxon>Eukaryota</taxon>
        <taxon>Discoba</taxon>
        <taxon>Heterolobosea</taxon>
        <taxon>Tetramitia</taxon>
        <taxon>Eutetramitia</taxon>
        <taxon>Vahlkampfiidae</taxon>
        <taxon>Naegleria</taxon>
    </lineage>
</organism>
<dbReference type="VEuPathDB" id="AmoebaDB:NfTy_033030"/>
<dbReference type="GO" id="GO:0019784">
    <property type="term" value="F:deNEDDylase activity"/>
    <property type="evidence" value="ECO:0007669"/>
    <property type="project" value="InterPro"/>
</dbReference>
<keyword evidence="7" id="KW-1185">Reference proteome</keyword>
<dbReference type="GeneID" id="68109126"/>
<dbReference type="GO" id="GO:0008234">
    <property type="term" value="F:cysteine-type peptidase activity"/>
    <property type="evidence" value="ECO:0007669"/>
    <property type="project" value="UniProtKB-KW"/>
</dbReference>
<sequence>MSQKRPSWLTLNFSKTYYDSQTLSDEDILLLTGKYWLNDNMINFYFLYLENEKYKKYQNEYCFMAPSVSFWVSMIDDEQDIKASLDPLKVQEKKLIFIPINDNTDIEAVNGGGSHWNLVVFERRNNTQEKSKFYYYDSGGNMNKRAAQRCIEKMAPHFGESGLDAKLIAKNAPQQNNGYDCGMYVAAMSDYIAEHGVSDSNIEKVLTPSFITQFRKDMLDLVEKKTKEEP</sequence>
<comment type="similarity">
    <text evidence="1">Belongs to the peptidase C48 family.</text>
</comment>
<proteinExistence type="inferred from homology"/>